<keyword evidence="1" id="KW-0472">Membrane</keyword>
<protein>
    <submittedName>
        <fullName evidence="2">Uncharacterized protein</fullName>
    </submittedName>
</protein>
<dbReference type="GeneID" id="72411522"/>
<evidence type="ECO:0000256" key="1">
    <source>
        <dbReference type="SAM" id="Phobius"/>
    </source>
</evidence>
<organism evidence="2 3">
    <name type="scientific">Corynebacterium striatum</name>
    <dbReference type="NCBI Taxonomy" id="43770"/>
    <lineage>
        <taxon>Bacteria</taxon>
        <taxon>Bacillati</taxon>
        <taxon>Actinomycetota</taxon>
        <taxon>Actinomycetes</taxon>
        <taxon>Mycobacteriales</taxon>
        <taxon>Corynebacteriaceae</taxon>
        <taxon>Corynebacterium</taxon>
    </lineage>
</organism>
<accession>A0ABX7DKM5</accession>
<sequence length="88" mass="9589">MAANFFLHPDSFANPWAIPAAALNLVSLMAAPRFPLPTWAGYLVLFLLLSMQPGIRVIAFTFFTPVTTAIVAYRGHTTAATIGIILLW</sequence>
<dbReference type="EMBL" id="CP068158">
    <property type="protein sequence ID" value="QQU78425.1"/>
    <property type="molecule type" value="Genomic_DNA"/>
</dbReference>
<feature type="transmembrane region" description="Helical" evidence="1">
    <location>
        <begin position="12"/>
        <end position="31"/>
    </location>
</feature>
<dbReference type="Proteomes" id="UP000595757">
    <property type="component" value="Chromosome"/>
</dbReference>
<keyword evidence="1" id="KW-1133">Transmembrane helix</keyword>
<evidence type="ECO:0000313" key="2">
    <source>
        <dbReference type="EMBL" id="QQU78425.1"/>
    </source>
</evidence>
<reference evidence="2 3" key="1">
    <citation type="submission" date="2021-01" db="EMBL/GenBank/DDBJ databases">
        <title>FDA dAtabase for Regulatory Grade micrObial Sequences (FDA-ARGOS): Supporting development and validation of Infectious Disease Dx tests.</title>
        <authorList>
            <person name="Sproer C."/>
            <person name="Gronow S."/>
            <person name="Severitt S."/>
            <person name="Schroder I."/>
            <person name="Tallon L."/>
            <person name="Sadzewicz L."/>
            <person name="Zhao X."/>
            <person name="Boylan J."/>
            <person name="Ott S."/>
            <person name="Bowen H."/>
            <person name="Vavikolanu K."/>
            <person name="Mehta A."/>
            <person name="Aluvathingal J."/>
            <person name="Nadendla S."/>
            <person name="Lowell S."/>
            <person name="Myers T."/>
            <person name="Yan Y."/>
            <person name="Sichtig H."/>
        </authorList>
    </citation>
    <scope>NUCLEOTIDE SEQUENCE [LARGE SCALE GENOMIC DNA]</scope>
    <source>
        <strain evidence="2 3">FDAARGOS_1115</strain>
    </source>
</reference>
<keyword evidence="3" id="KW-1185">Reference proteome</keyword>
<name>A0ABX7DKM5_CORST</name>
<evidence type="ECO:0000313" key="3">
    <source>
        <dbReference type="Proteomes" id="UP000595757"/>
    </source>
</evidence>
<keyword evidence="1" id="KW-0812">Transmembrane</keyword>
<gene>
    <name evidence="2" type="ORF">I6I72_05940</name>
</gene>
<proteinExistence type="predicted"/>
<dbReference type="RefSeq" id="WP_201807898.1">
    <property type="nucleotide sequence ID" value="NZ_CP068158.1"/>
</dbReference>